<dbReference type="EMBL" id="AVOT02008354">
    <property type="protein sequence ID" value="MBW0485849.1"/>
    <property type="molecule type" value="Genomic_DNA"/>
</dbReference>
<sequence>MKLKVNGFNFSDWEDNMVMLFDDFLDNTKYLTTATGRTTYGEKLCCSILTHSVSDTILLSWTNLLDLQMEEEESATALVDWLWSKVRDFKNRNGSFREDHLLGILLQHTTRSQPSISNLVMSKLMAIVSTYSQPPNLGQKLHVTGDNDSVEMGYDEFLGSSIDLEALRTMVCGTCHLCKQQGHFARNPKERKGTRTGPEHNVPGILPNPCPFINATMSH</sequence>
<dbReference type="Proteomes" id="UP000765509">
    <property type="component" value="Unassembled WGS sequence"/>
</dbReference>
<evidence type="ECO:0000313" key="3">
    <source>
        <dbReference type="Proteomes" id="UP000765509"/>
    </source>
</evidence>
<evidence type="ECO:0000256" key="1">
    <source>
        <dbReference type="SAM" id="MobiDB-lite"/>
    </source>
</evidence>
<protein>
    <submittedName>
        <fullName evidence="2">Uncharacterized protein</fullName>
    </submittedName>
</protein>
<name>A0A9Q3CIA6_9BASI</name>
<proteinExistence type="predicted"/>
<reference evidence="2" key="1">
    <citation type="submission" date="2021-03" db="EMBL/GenBank/DDBJ databases">
        <title>Draft genome sequence of rust myrtle Austropuccinia psidii MF-1, a brazilian biotype.</title>
        <authorList>
            <person name="Quecine M.C."/>
            <person name="Pachon D.M.R."/>
            <person name="Bonatelli M.L."/>
            <person name="Correr F.H."/>
            <person name="Franceschini L.M."/>
            <person name="Leite T.F."/>
            <person name="Margarido G.R.A."/>
            <person name="Almeida C.A."/>
            <person name="Ferrarezi J.A."/>
            <person name="Labate C.A."/>
        </authorList>
    </citation>
    <scope>NUCLEOTIDE SEQUENCE</scope>
    <source>
        <strain evidence="2">MF-1</strain>
    </source>
</reference>
<dbReference type="AlphaFoldDB" id="A0A9Q3CIA6"/>
<organism evidence="2 3">
    <name type="scientific">Austropuccinia psidii MF-1</name>
    <dbReference type="NCBI Taxonomy" id="1389203"/>
    <lineage>
        <taxon>Eukaryota</taxon>
        <taxon>Fungi</taxon>
        <taxon>Dikarya</taxon>
        <taxon>Basidiomycota</taxon>
        <taxon>Pucciniomycotina</taxon>
        <taxon>Pucciniomycetes</taxon>
        <taxon>Pucciniales</taxon>
        <taxon>Sphaerophragmiaceae</taxon>
        <taxon>Austropuccinia</taxon>
    </lineage>
</organism>
<gene>
    <name evidence="2" type="ORF">O181_025564</name>
</gene>
<dbReference type="OrthoDB" id="3863715at2759"/>
<accession>A0A9Q3CIA6</accession>
<evidence type="ECO:0000313" key="2">
    <source>
        <dbReference type="EMBL" id="MBW0485849.1"/>
    </source>
</evidence>
<feature type="region of interest" description="Disordered" evidence="1">
    <location>
        <begin position="186"/>
        <end position="205"/>
    </location>
</feature>
<comment type="caution">
    <text evidence="2">The sequence shown here is derived from an EMBL/GenBank/DDBJ whole genome shotgun (WGS) entry which is preliminary data.</text>
</comment>
<keyword evidence="3" id="KW-1185">Reference proteome</keyword>